<keyword evidence="4" id="KW-0808">Transferase</keyword>
<dbReference type="InterPro" id="IPR016181">
    <property type="entry name" value="Acyl_CoA_acyltransferase"/>
</dbReference>
<evidence type="ECO:0000313" key="16">
    <source>
        <dbReference type="Proteomes" id="UP000789342"/>
    </source>
</evidence>
<dbReference type="GO" id="GO:0005634">
    <property type="term" value="C:nucleus"/>
    <property type="evidence" value="ECO:0007669"/>
    <property type="project" value="UniProtKB-SubCell"/>
</dbReference>
<dbReference type="InterPro" id="IPR037800">
    <property type="entry name" value="GCN5"/>
</dbReference>
<organism evidence="15 16">
    <name type="scientific">Acaulospora morrowiae</name>
    <dbReference type="NCBI Taxonomy" id="94023"/>
    <lineage>
        <taxon>Eukaryota</taxon>
        <taxon>Fungi</taxon>
        <taxon>Fungi incertae sedis</taxon>
        <taxon>Mucoromycota</taxon>
        <taxon>Glomeromycotina</taxon>
        <taxon>Glomeromycetes</taxon>
        <taxon>Diversisporales</taxon>
        <taxon>Acaulosporaceae</taxon>
        <taxon>Acaulospora</taxon>
    </lineage>
</organism>
<dbReference type="InterPro" id="IPR000182">
    <property type="entry name" value="GNAT_dom"/>
</dbReference>
<evidence type="ECO:0000256" key="5">
    <source>
        <dbReference type="ARBA" id="ARBA00022853"/>
    </source>
</evidence>
<dbReference type="SUPFAM" id="SSF55729">
    <property type="entry name" value="Acyl-CoA N-acyltransferases (Nat)"/>
    <property type="match status" value="1"/>
</dbReference>
<comment type="caution">
    <text evidence="15">The sequence shown here is derived from an EMBL/GenBank/DDBJ whole genome shotgun (WGS) entry which is preliminary data.</text>
</comment>
<evidence type="ECO:0000256" key="1">
    <source>
        <dbReference type="ARBA" id="ARBA00004123"/>
    </source>
</evidence>
<dbReference type="InterPro" id="IPR001487">
    <property type="entry name" value="Bromodomain"/>
</dbReference>
<dbReference type="Gene3D" id="1.20.920.10">
    <property type="entry name" value="Bromodomain-like"/>
    <property type="match status" value="1"/>
</dbReference>
<evidence type="ECO:0000256" key="3">
    <source>
        <dbReference type="ARBA" id="ARBA00013184"/>
    </source>
</evidence>
<feature type="domain" description="N-acetyltransferase" evidence="14">
    <location>
        <begin position="174"/>
        <end position="320"/>
    </location>
</feature>
<gene>
    <name evidence="15" type="ORF">AMORRO_LOCUS967</name>
</gene>
<keyword evidence="10" id="KW-0539">Nucleus</keyword>
<dbReference type="OrthoDB" id="1937912at2759"/>
<dbReference type="Pfam" id="PF00439">
    <property type="entry name" value="Bromodomain"/>
    <property type="match status" value="1"/>
</dbReference>
<keyword evidence="9" id="KW-0804">Transcription</keyword>
<comment type="similarity">
    <text evidence="2">Belongs to the acetyltransferase family. GCN5 subfamily.</text>
</comment>
<dbReference type="SMART" id="SM00297">
    <property type="entry name" value="BROMO"/>
    <property type="match status" value="1"/>
</dbReference>
<comment type="subcellular location">
    <subcellularLocation>
        <location evidence="1">Nucleus</location>
    </subcellularLocation>
</comment>
<dbReference type="GO" id="GO:0000123">
    <property type="term" value="C:histone acetyltransferase complex"/>
    <property type="evidence" value="ECO:0007669"/>
    <property type="project" value="TreeGrafter"/>
</dbReference>
<proteinExistence type="inferred from homology"/>
<keyword evidence="8" id="KW-0010">Activator</keyword>
<dbReference type="PROSITE" id="PS00633">
    <property type="entry name" value="BROMODOMAIN_1"/>
    <property type="match status" value="1"/>
</dbReference>
<accession>A0A9N8YWG4</accession>
<keyword evidence="5" id="KW-0156">Chromatin regulator</keyword>
<keyword evidence="11" id="KW-0012">Acyltransferase</keyword>
<dbReference type="PROSITE" id="PS51186">
    <property type="entry name" value="GNAT"/>
    <property type="match status" value="1"/>
</dbReference>
<evidence type="ECO:0000256" key="8">
    <source>
        <dbReference type="ARBA" id="ARBA00023159"/>
    </source>
</evidence>
<dbReference type="Proteomes" id="UP000789342">
    <property type="component" value="Unassembled WGS sequence"/>
</dbReference>
<keyword evidence="16" id="KW-1185">Reference proteome</keyword>
<name>A0A9N8YWG4_9GLOM</name>
<evidence type="ECO:0000256" key="12">
    <source>
        <dbReference type="PROSITE-ProRule" id="PRU00035"/>
    </source>
</evidence>
<evidence type="ECO:0000259" key="13">
    <source>
        <dbReference type="PROSITE" id="PS50014"/>
    </source>
</evidence>
<dbReference type="Gene3D" id="3.40.630.30">
    <property type="match status" value="1"/>
</dbReference>
<dbReference type="PROSITE" id="PS50014">
    <property type="entry name" value="BROMODOMAIN_2"/>
    <property type="match status" value="1"/>
</dbReference>
<keyword evidence="6" id="KW-0805">Transcription regulation</keyword>
<evidence type="ECO:0000256" key="2">
    <source>
        <dbReference type="ARBA" id="ARBA00008607"/>
    </source>
</evidence>
<dbReference type="GO" id="GO:0045944">
    <property type="term" value="P:positive regulation of transcription by RNA polymerase II"/>
    <property type="evidence" value="ECO:0007669"/>
    <property type="project" value="TreeGrafter"/>
</dbReference>
<sequence length="510" mass="58457">MASYPPASKPIHSLNLHEKLLKIGRNIPCTAEDQTGEIHNKCQCLGWKPKTNNTGRADLCACGHRVSWHGHNNSLTQEILNARLEIAMKIDNILESKDKLQDFEYEDAELKSLRQQLIAIGESPNPNKRKLVDDYENGFSSNKPKLDEPIVHEKPAMAEERLGTIAMKVLTNDDTIENLTLLTGLKNLIKIQLPNMPPEYITRLVYDKRHYSLAIIKGGNRVVGGITYRLFPENKLAEIVFCVVSSTEQAKGYGSHLMNDLKDLLKEKEGIKHLMTYADNHAMGFFKKNGFTTDITLDKGLWMGFIKDYDEATIMQCTMIEKVKYKKLHEILAMQRRAIKNEIAVRKNKITIYKGLDISKNKPINPLDIPGIRESGWNEEMEARVRGNKKSIRNIMASITVELKKYPKSWPFRTPVNRDEVPDYYNVIKNPMDLATIESKVENNYYKSIEDYASDVRTIFLNCRLYNAEGTIYVKCAAGLEKYFNERLKYYDVCITNDKKKVRLIVDILG</sequence>
<dbReference type="InterPro" id="IPR036427">
    <property type="entry name" value="Bromodomain-like_sf"/>
</dbReference>
<dbReference type="InterPro" id="IPR018359">
    <property type="entry name" value="Bromodomain_CS"/>
</dbReference>
<dbReference type="PANTHER" id="PTHR45750">
    <property type="entry name" value="GH11602P"/>
    <property type="match status" value="1"/>
</dbReference>
<keyword evidence="7 12" id="KW-0103">Bromodomain</keyword>
<feature type="domain" description="Bromo" evidence="13">
    <location>
        <begin position="404"/>
        <end position="474"/>
    </location>
</feature>
<evidence type="ECO:0000256" key="4">
    <source>
        <dbReference type="ARBA" id="ARBA00022679"/>
    </source>
</evidence>
<dbReference type="PRINTS" id="PR00503">
    <property type="entry name" value="BROMODOMAIN"/>
</dbReference>
<dbReference type="EMBL" id="CAJVPV010000342">
    <property type="protein sequence ID" value="CAG8452448.1"/>
    <property type="molecule type" value="Genomic_DNA"/>
</dbReference>
<evidence type="ECO:0000313" key="15">
    <source>
        <dbReference type="EMBL" id="CAG8452448.1"/>
    </source>
</evidence>
<evidence type="ECO:0000256" key="9">
    <source>
        <dbReference type="ARBA" id="ARBA00023163"/>
    </source>
</evidence>
<dbReference type="CDD" id="cd04301">
    <property type="entry name" value="NAT_SF"/>
    <property type="match status" value="1"/>
</dbReference>
<evidence type="ECO:0000256" key="10">
    <source>
        <dbReference type="ARBA" id="ARBA00023242"/>
    </source>
</evidence>
<evidence type="ECO:0000256" key="6">
    <source>
        <dbReference type="ARBA" id="ARBA00023015"/>
    </source>
</evidence>
<reference evidence="15" key="1">
    <citation type="submission" date="2021-06" db="EMBL/GenBank/DDBJ databases">
        <authorList>
            <person name="Kallberg Y."/>
            <person name="Tangrot J."/>
            <person name="Rosling A."/>
        </authorList>
    </citation>
    <scope>NUCLEOTIDE SEQUENCE</scope>
    <source>
        <strain evidence="15">CL551</strain>
    </source>
</reference>
<evidence type="ECO:0000256" key="7">
    <source>
        <dbReference type="ARBA" id="ARBA00023117"/>
    </source>
</evidence>
<dbReference type="AlphaFoldDB" id="A0A9N8YWG4"/>
<dbReference type="GO" id="GO:0010484">
    <property type="term" value="F:histone H3 acetyltransferase activity"/>
    <property type="evidence" value="ECO:0007669"/>
    <property type="project" value="TreeGrafter"/>
</dbReference>
<evidence type="ECO:0000259" key="14">
    <source>
        <dbReference type="PROSITE" id="PS51186"/>
    </source>
</evidence>
<dbReference type="SUPFAM" id="SSF47370">
    <property type="entry name" value="Bromodomain"/>
    <property type="match status" value="1"/>
</dbReference>
<dbReference type="CDD" id="cd05509">
    <property type="entry name" value="Bromo_gcn5_like"/>
    <property type="match status" value="1"/>
</dbReference>
<dbReference type="EC" id="2.3.1.48" evidence="3"/>
<dbReference type="PANTHER" id="PTHR45750:SF3">
    <property type="entry name" value="HISTONE ACETYLTRANSFERASE"/>
    <property type="match status" value="1"/>
</dbReference>
<protein>
    <recommendedName>
        <fullName evidence="3">histone acetyltransferase</fullName>
        <ecNumber evidence="3">2.3.1.48</ecNumber>
    </recommendedName>
</protein>
<dbReference type="Pfam" id="PF00583">
    <property type="entry name" value="Acetyltransf_1"/>
    <property type="match status" value="1"/>
</dbReference>
<evidence type="ECO:0000256" key="11">
    <source>
        <dbReference type="ARBA" id="ARBA00023315"/>
    </source>
</evidence>